<dbReference type="GO" id="GO:0003700">
    <property type="term" value="F:DNA-binding transcription factor activity"/>
    <property type="evidence" value="ECO:0007669"/>
    <property type="project" value="InterPro"/>
</dbReference>
<dbReference type="OrthoDB" id="7688673at2"/>
<dbReference type="PANTHER" id="PTHR30363:SF4">
    <property type="entry name" value="GLYCEROL-3-PHOSPHATE REGULON REPRESSOR"/>
    <property type="match status" value="1"/>
</dbReference>
<dbReference type="SMART" id="SM01134">
    <property type="entry name" value="DeoRC"/>
    <property type="match status" value="1"/>
</dbReference>
<evidence type="ECO:0000259" key="6">
    <source>
        <dbReference type="PROSITE" id="PS51000"/>
    </source>
</evidence>
<evidence type="ECO:0000313" key="7">
    <source>
        <dbReference type="EMBL" id="AZA11597.1"/>
    </source>
</evidence>
<dbReference type="PANTHER" id="PTHR30363">
    <property type="entry name" value="HTH-TYPE TRANSCRIPTIONAL REGULATOR SRLR-RELATED"/>
    <property type="match status" value="1"/>
</dbReference>
<dbReference type="InterPro" id="IPR037171">
    <property type="entry name" value="NagB/RpiA_transferase-like"/>
</dbReference>
<dbReference type="SUPFAM" id="SSF100950">
    <property type="entry name" value="NagB/RpiA/CoA transferase-like"/>
    <property type="match status" value="1"/>
</dbReference>
<dbReference type="Gene3D" id="1.10.10.10">
    <property type="entry name" value="Winged helix-like DNA-binding domain superfamily/Winged helix DNA-binding domain"/>
    <property type="match status" value="1"/>
</dbReference>
<evidence type="ECO:0000256" key="2">
    <source>
        <dbReference type="ARBA" id="ARBA00022491"/>
    </source>
</evidence>
<dbReference type="KEGG" id="cgk:CGERO_06485"/>
<proteinExistence type="predicted"/>
<evidence type="ECO:0000256" key="3">
    <source>
        <dbReference type="ARBA" id="ARBA00023015"/>
    </source>
</evidence>
<dbReference type="AlphaFoldDB" id="A0A3G6J0V6"/>
<evidence type="ECO:0000313" key="8">
    <source>
        <dbReference type="Proteomes" id="UP000271587"/>
    </source>
</evidence>
<sequence>MATAAQVAQRQAHISALANSLSHVTVEQLAQQFGVTQETIRRDLNHLESQGMLRRIHGGAVPTQQVESNAPAAPRAVDPDMSLKQSIAQAALEFLPRPNAEIFIDAGTSAEVFAGVLARNFLGQRWSVVTNSPVVAGTVSSADIPNVNVLGGTVSGHGRAMSGELTLRNLSRLKADIAFLGTNHLGSDATLATSDPALAEVKKAMIQRSKFVVILADSSKLRAAAPVTFAHFSDIDALVTDKPLPRSLAEQFLASNTKVVLA</sequence>
<dbReference type="InterPro" id="IPR036388">
    <property type="entry name" value="WH-like_DNA-bd_sf"/>
</dbReference>
<dbReference type="Proteomes" id="UP000271587">
    <property type="component" value="Chromosome"/>
</dbReference>
<keyword evidence="8" id="KW-1185">Reference proteome</keyword>
<evidence type="ECO:0000256" key="1">
    <source>
        <dbReference type="ARBA" id="ARBA00021390"/>
    </source>
</evidence>
<keyword evidence="3" id="KW-0805">Transcription regulation</keyword>
<evidence type="ECO:0000256" key="4">
    <source>
        <dbReference type="ARBA" id="ARBA00023163"/>
    </source>
</evidence>
<keyword evidence="4" id="KW-0804">Transcription</keyword>
<dbReference type="Gene3D" id="3.40.50.1360">
    <property type="match status" value="1"/>
</dbReference>
<name>A0A3G6J0V6_9CORY</name>
<dbReference type="SMART" id="SM00420">
    <property type="entry name" value="HTH_DEOR"/>
    <property type="match status" value="1"/>
</dbReference>
<dbReference type="InterPro" id="IPR050313">
    <property type="entry name" value="Carb_Metab_HTH_regulators"/>
</dbReference>
<dbReference type="InterPro" id="IPR001034">
    <property type="entry name" value="DeoR_HTH"/>
</dbReference>
<evidence type="ECO:0000256" key="5">
    <source>
        <dbReference type="ARBA" id="ARBA00024937"/>
    </source>
</evidence>
<dbReference type="PROSITE" id="PS51000">
    <property type="entry name" value="HTH_DEOR_2"/>
    <property type="match status" value="1"/>
</dbReference>
<dbReference type="InterPro" id="IPR036390">
    <property type="entry name" value="WH_DNA-bd_sf"/>
</dbReference>
<dbReference type="Pfam" id="PF08220">
    <property type="entry name" value="HTH_DeoR"/>
    <property type="match status" value="1"/>
</dbReference>
<gene>
    <name evidence="7" type="primary">glpR2</name>
    <name evidence="7" type="ORF">CGERO_06485</name>
</gene>
<feature type="domain" description="HTH deoR-type" evidence="6">
    <location>
        <begin position="7"/>
        <end position="62"/>
    </location>
</feature>
<accession>A0A3G6J0V6</accession>
<dbReference type="SUPFAM" id="SSF46785">
    <property type="entry name" value="Winged helix' DNA-binding domain"/>
    <property type="match status" value="1"/>
</dbReference>
<keyword evidence="2" id="KW-0678">Repressor</keyword>
<dbReference type="InterPro" id="IPR014036">
    <property type="entry name" value="DeoR-like_C"/>
</dbReference>
<dbReference type="PRINTS" id="PR00037">
    <property type="entry name" value="HTHLACR"/>
</dbReference>
<dbReference type="Pfam" id="PF00455">
    <property type="entry name" value="DeoRC"/>
    <property type="match status" value="1"/>
</dbReference>
<dbReference type="RefSeq" id="WP_123934310.1">
    <property type="nucleotide sequence ID" value="NZ_CP033897.1"/>
</dbReference>
<protein>
    <recommendedName>
        <fullName evidence="1">Lactose phosphotransferase system repressor</fullName>
    </recommendedName>
</protein>
<dbReference type="EMBL" id="CP033897">
    <property type="protein sequence ID" value="AZA11597.1"/>
    <property type="molecule type" value="Genomic_DNA"/>
</dbReference>
<reference evidence="7 8" key="1">
    <citation type="submission" date="2018-11" db="EMBL/GenBank/DDBJ databases">
        <authorList>
            <person name="Kleinhagauer T."/>
            <person name="Glaeser S.P."/>
            <person name="Spergser J."/>
            <person name="Ruckert C."/>
            <person name="Kaempfer P."/>
            <person name="Busse H.-J."/>
        </authorList>
    </citation>
    <scope>NUCLEOTIDE SEQUENCE [LARGE SCALE GENOMIC DNA]</scope>
    <source>
        <strain evidence="7 8">W8</strain>
    </source>
</reference>
<organism evidence="7 8">
    <name type="scientific">Corynebacterium gerontici</name>
    <dbReference type="NCBI Taxonomy" id="2079234"/>
    <lineage>
        <taxon>Bacteria</taxon>
        <taxon>Bacillati</taxon>
        <taxon>Actinomycetota</taxon>
        <taxon>Actinomycetes</taxon>
        <taxon>Mycobacteriales</taxon>
        <taxon>Corynebacteriaceae</taxon>
        <taxon>Corynebacterium</taxon>
    </lineage>
</organism>
<comment type="function">
    <text evidence="5">Repressor of the lactose catabolism operon. Galactose-6-phosphate is the inducer.</text>
</comment>